<evidence type="ECO:0000256" key="4">
    <source>
        <dbReference type="ARBA" id="ARBA00022989"/>
    </source>
</evidence>
<gene>
    <name evidence="9" type="ORF">CEY11_20430</name>
</gene>
<feature type="domain" description="Major facilitator superfamily (MFS) profile" evidence="8">
    <location>
        <begin position="42"/>
        <end position="436"/>
    </location>
</feature>
<feature type="transmembrane region" description="Helical" evidence="7">
    <location>
        <begin position="195"/>
        <end position="215"/>
    </location>
</feature>
<feature type="transmembrane region" description="Helical" evidence="7">
    <location>
        <begin position="165"/>
        <end position="183"/>
    </location>
</feature>
<proteinExistence type="inferred from homology"/>
<protein>
    <submittedName>
        <fullName evidence="9">MFS transporter</fullName>
    </submittedName>
</protein>
<evidence type="ECO:0000256" key="7">
    <source>
        <dbReference type="SAM" id="Phobius"/>
    </source>
</evidence>
<dbReference type="PANTHER" id="PTHR23515">
    <property type="entry name" value="HIGH-AFFINITY NITRATE TRANSPORTER 2.3"/>
    <property type="match status" value="1"/>
</dbReference>
<feature type="transmembrane region" description="Helical" evidence="7">
    <location>
        <begin position="133"/>
        <end position="153"/>
    </location>
</feature>
<evidence type="ECO:0000256" key="1">
    <source>
        <dbReference type="ARBA" id="ARBA00004141"/>
    </source>
</evidence>
<evidence type="ECO:0000256" key="6">
    <source>
        <dbReference type="ARBA" id="ARBA00023136"/>
    </source>
</evidence>
<keyword evidence="3 7" id="KW-0812">Transmembrane</keyword>
<comment type="subcellular location">
    <subcellularLocation>
        <location evidence="1">Membrane</location>
        <topology evidence="1">Multi-pass membrane protein</topology>
    </subcellularLocation>
</comment>
<dbReference type="GO" id="GO:0015112">
    <property type="term" value="F:nitrate transmembrane transporter activity"/>
    <property type="evidence" value="ECO:0007669"/>
    <property type="project" value="InterPro"/>
</dbReference>
<accession>A0A225M6F5</accession>
<dbReference type="InterPro" id="IPR020846">
    <property type="entry name" value="MFS_dom"/>
</dbReference>
<dbReference type="PROSITE" id="PS50850">
    <property type="entry name" value="MFS"/>
    <property type="match status" value="1"/>
</dbReference>
<evidence type="ECO:0000313" key="10">
    <source>
        <dbReference type="Proteomes" id="UP000214603"/>
    </source>
</evidence>
<dbReference type="EMBL" id="NJIH01000012">
    <property type="protein sequence ID" value="OWT55690.1"/>
    <property type="molecule type" value="Genomic_DNA"/>
</dbReference>
<sequence length="439" mass="47633">MRRPRGNDAVSVPTLITHGAHVNTITPNQIVALAAAPRRAYATLYASTFAFMVCFVVWMMFGVLGIQLRDELGLNSTEFGLLTATPVLTGAVMRLPLGAWTDRFGGRNVMTVLLVICAVPVYIVSYATQLWQFLVIGLFLGCVGASFAVGTPYVARFFPPERRGFAMGFFGAGAVGAAVNLFITPSLQAAYGWRMVPRIYAVVLLLTAAGFWLVAARDPGAGKAGGSLRQSFQVLRDPRVWRLCQYYSITFGGFTALSLWIPQYLKAEYGMTVVAAAAVAAGFSLPGSVLRAVGGVLSDRHGAHAVTWWGLWVAWICLFLLSYPKTDLVIYTIDGTWTLHLYVSMLIFVLLAFVLGAVFAFGMASTFKYVADDFPQNMGLVTGVVGLAGGLGGFLLPILFGALLDIFKIRSSCFMLMYGIVWVSLILIYLSDIRKSRLA</sequence>
<feature type="transmembrane region" description="Helical" evidence="7">
    <location>
        <begin position="246"/>
        <end position="265"/>
    </location>
</feature>
<evidence type="ECO:0000256" key="3">
    <source>
        <dbReference type="ARBA" id="ARBA00022692"/>
    </source>
</evidence>
<evidence type="ECO:0000256" key="2">
    <source>
        <dbReference type="ARBA" id="ARBA00008432"/>
    </source>
</evidence>
<keyword evidence="6 7" id="KW-0472">Membrane</keyword>
<dbReference type="Proteomes" id="UP000214603">
    <property type="component" value="Unassembled WGS sequence"/>
</dbReference>
<organism evidence="9 10">
    <name type="scientific">Candidimonas nitroreducens</name>
    <dbReference type="NCBI Taxonomy" id="683354"/>
    <lineage>
        <taxon>Bacteria</taxon>
        <taxon>Pseudomonadati</taxon>
        <taxon>Pseudomonadota</taxon>
        <taxon>Betaproteobacteria</taxon>
        <taxon>Burkholderiales</taxon>
        <taxon>Alcaligenaceae</taxon>
        <taxon>Candidimonas</taxon>
    </lineage>
</organism>
<feature type="transmembrane region" description="Helical" evidence="7">
    <location>
        <begin position="379"/>
        <end position="403"/>
    </location>
</feature>
<evidence type="ECO:0000313" key="9">
    <source>
        <dbReference type="EMBL" id="OWT55690.1"/>
    </source>
</evidence>
<feature type="transmembrane region" description="Helical" evidence="7">
    <location>
        <begin position="271"/>
        <end position="293"/>
    </location>
</feature>
<dbReference type="GO" id="GO:0016020">
    <property type="term" value="C:membrane"/>
    <property type="evidence" value="ECO:0007669"/>
    <property type="project" value="UniProtKB-SubCell"/>
</dbReference>
<feature type="transmembrane region" description="Helical" evidence="7">
    <location>
        <begin position="109"/>
        <end position="127"/>
    </location>
</feature>
<name>A0A225M6F5_9BURK</name>
<feature type="transmembrane region" description="Helical" evidence="7">
    <location>
        <begin position="343"/>
        <end position="367"/>
    </location>
</feature>
<feature type="transmembrane region" description="Helical" evidence="7">
    <location>
        <begin position="409"/>
        <end position="430"/>
    </location>
</feature>
<dbReference type="Pfam" id="PF07690">
    <property type="entry name" value="MFS_1"/>
    <property type="match status" value="1"/>
</dbReference>
<dbReference type="InterPro" id="IPR036259">
    <property type="entry name" value="MFS_trans_sf"/>
</dbReference>
<keyword evidence="4 7" id="KW-1133">Transmembrane helix</keyword>
<evidence type="ECO:0000259" key="8">
    <source>
        <dbReference type="PROSITE" id="PS50850"/>
    </source>
</evidence>
<reference evidence="10" key="1">
    <citation type="submission" date="2017-06" db="EMBL/GenBank/DDBJ databases">
        <title>Herbaspirillum phytohormonus sp. nov., isolated from the root nodule of Robinia pseudoacacia in lead-zinc mine.</title>
        <authorList>
            <person name="Fan M."/>
            <person name="Lin Y."/>
        </authorList>
    </citation>
    <scope>NUCLEOTIDE SEQUENCE [LARGE SCALE GENOMIC DNA]</scope>
    <source>
        <strain evidence="10">SC-089</strain>
    </source>
</reference>
<feature type="transmembrane region" description="Helical" evidence="7">
    <location>
        <begin position="44"/>
        <end position="67"/>
    </location>
</feature>
<dbReference type="InterPro" id="IPR044772">
    <property type="entry name" value="NO3_transporter"/>
</dbReference>
<dbReference type="InterPro" id="IPR011701">
    <property type="entry name" value="MFS"/>
</dbReference>
<evidence type="ECO:0000256" key="5">
    <source>
        <dbReference type="ARBA" id="ARBA00023063"/>
    </source>
</evidence>
<keyword evidence="10" id="KW-1185">Reference proteome</keyword>
<dbReference type="AlphaFoldDB" id="A0A225M6F5"/>
<dbReference type="SUPFAM" id="SSF103473">
    <property type="entry name" value="MFS general substrate transporter"/>
    <property type="match status" value="1"/>
</dbReference>
<dbReference type="OrthoDB" id="9771451at2"/>
<keyword evidence="5" id="KW-0534">Nitrate assimilation</keyword>
<dbReference type="Gene3D" id="1.20.1250.20">
    <property type="entry name" value="MFS general substrate transporter like domains"/>
    <property type="match status" value="2"/>
</dbReference>
<comment type="caution">
    <text evidence="9">The sequence shown here is derived from an EMBL/GenBank/DDBJ whole genome shotgun (WGS) entry which is preliminary data.</text>
</comment>
<feature type="transmembrane region" description="Helical" evidence="7">
    <location>
        <begin position="305"/>
        <end position="323"/>
    </location>
</feature>
<comment type="similarity">
    <text evidence="2">Belongs to the major facilitator superfamily. Nitrate/nitrite porter (TC 2.A.1.8) family.</text>
</comment>
<dbReference type="GO" id="GO:0042128">
    <property type="term" value="P:nitrate assimilation"/>
    <property type="evidence" value="ECO:0007669"/>
    <property type="project" value="UniProtKB-KW"/>
</dbReference>